<dbReference type="InterPro" id="IPR006860">
    <property type="entry name" value="FecR"/>
</dbReference>
<evidence type="ECO:0000259" key="2">
    <source>
        <dbReference type="Pfam" id="PF16344"/>
    </source>
</evidence>
<dbReference type="Pfam" id="PF04773">
    <property type="entry name" value="FecR"/>
    <property type="match status" value="1"/>
</dbReference>
<dbReference type="PANTHER" id="PTHR30273:SF2">
    <property type="entry name" value="PROTEIN FECR"/>
    <property type="match status" value="1"/>
</dbReference>
<dbReference type="Pfam" id="PF16344">
    <property type="entry name" value="FecR_C"/>
    <property type="match status" value="1"/>
</dbReference>
<dbReference type="Gene3D" id="3.55.50.30">
    <property type="match status" value="1"/>
</dbReference>
<feature type="domain" description="Protein FecR C-terminal" evidence="2">
    <location>
        <begin position="229"/>
        <end position="293"/>
    </location>
</feature>
<evidence type="ECO:0000259" key="1">
    <source>
        <dbReference type="Pfam" id="PF04773"/>
    </source>
</evidence>
<dbReference type="PANTHER" id="PTHR30273">
    <property type="entry name" value="PERIPLASMIC SIGNAL SENSOR AND SIGMA FACTOR ACTIVATOR FECR-RELATED"/>
    <property type="match status" value="1"/>
</dbReference>
<accession>A0ABS7Y702</accession>
<name>A0ABS7Y702_9FLAO</name>
<dbReference type="Proteomes" id="UP001198402">
    <property type="component" value="Unassembled WGS sequence"/>
</dbReference>
<gene>
    <name evidence="3" type="ORF">LBV24_14220</name>
</gene>
<dbReference type="InterPro" id="IPR032508">
    <property type="entry name" value="FecR_C"/>
</dbReference>
<evidence type="ECO:0000313" key="3">
    <source>
        <dbReference type="EMBL" id="MCA0154382.1"/>
    </source>
</evidence>
<dbReference type="InterPro" id="IPR012373">
    <property type="entry name" value="Ferrdict_sens_TM"/>
</dbReference>
<dbReference type="EMBL" id="JAIUJS010000011">
    <property type="protein sequence ID" value="MCA0154382.1"/>
    <property type="molecule type" value="Genomic_DNA"/>
</dbReference>
<proteinExistence type="predicted"/>
<evidence type="ECO:0000313" key="4">
    <source>
        <dbReference type="Proteomes" id="UP001198402"/>
    </source>
</evidence>
<protein>
    <submittedName>
        <fullName evidence="3">FecR domain-containing protein</fullName>
    </submittedName>
</protein>
<keyword evidence="4" id="KW-1185">Reference proteome</keyword>
<organism evidence="3 4">
    <name type="scientific">Winogradskyella vincentii</name>
    <dbReference type="NCBI Taxonomy" id="2877122"/>
    <lineage>
        <taxon>Bacteria</taxon>
        <taxon>Pseudomonadati</taxon>
        <taxon>Bacteroidota</taxon>
        <taxon>Flavobacteriia</taxon>
        <taxon>Flavobacteriales</taxon>
        <taxon>Flavobacteriaceae</taxon>
        <taxon>Winogradskyella</taxon>
    </lineage>
</organism>
<comment type="caution">
    <text evidence="3">The sequence shown here is derived from an EMBL/GenBank/DDBJ whole genome shotgun (WGS) entry which is preliminary data.</text>
</comment>
<dbReference type="PIRSF" id="PIRSF018266">
    <property type="entry name" value="FecR"/>
    <property type="match status" value="1"/>
</dbReference>
<dbReference type="RefSeq" id="WP_224479329.1">
    <property type="nucleotide sequence ID" value="NZ_JAIUJS010000011.1"/>
</dbReference>
<feature type="domain" description="FecR protein" evidence="1">
    <location>
        <begin position="96"/>
        <end position="185"/>
    </location>
</feature>
<dbReference type="Gene3D" id="2.60.120.1440">
    <property type="match status" value="1"/>
</dbReference>
<reference evidence="4" key="1">
    <citation type="submission" date="2023-07" db="EMBL/GenBank/DDBJ databases">
        <authorList>
            <person name="Yue Y."/>
        </authorList>
    </citation>
    <scope>NUCLEOTIDE SEQUENCE [LARGE SCALE GENOMIC DNA]</scope>
    <source>
        <strain evidence="4">2Y89</strain>
    </source>
</reference>
<sequence length="297" mass="33580">MNKDELIKKWLDNNLNSQEQKAFEQLPDYKEIIRLGNAMASFKAPEFNADKSFEALNPKLNTKSHNNWYRPLLRIAAVLALGFSIYYYSGSLDTNINTDIAQLTTVELPDASEVELNANSSITYNNRKWEENREVHLNGEAFFKVAKGKKFDVITNDGIVSVLGTQFNVKQRNDYFEVTCFEGLVSVKYNGSETKLKPGNTVKLIDGKHLIAKENIFASAPTWLEGESSFTEIPLKHVISELENHYNLTIDSDEVDTSRLFTGSFTHKNLDLALKSITIPLNLGYNKSGSSIVLRRE</sequence>